<evidence type="ECO:0000259" key="5">
    <source>
        <dbReference type="PROSITE" id="PS50893"/>
    </source>
</evidence>
<evidence type="ECO:0000256" key="3">
    <source>
        <dbReference type="ARBA" id="ARBA00022741"/>
    </source>
</evidence>
<dbReference type="PROSITE" id="PS50893">
    <property type="entry name" value="ABC_TRANSPORTER_2"/>
    <property type="match status" value="1"/>
</dbReference>
<evidence type="ECO:0000256" key="4">
    <source>
        <dbReference type="ARBA" id="ARBA00022840"/>
    </source>
</evidence>
<dbReference type="EMBL" id="QGKU01000061">
    <property type="protein sequence ID" value="PWR01077.1"/>
    <property type="molecule type" value="Genomic_DNA"/>
</dbReference>
<dbReference type="Gene3D" id="3.40.50.300">
    <property type="entry name" value="P-loop containing nucleotide triphosphate hydrolases"/>
    <property type="match status" value="1"/>
</dbReference>
<dbReference type="InterPro" id="IPR003439">
    <property type="entry name" value="ABC_transporter-like_ATP-bd"/>
</dbReference>
<dbReference type="Pfam" id="PF00005">
    <property type="entry name" value="ABC_tran"/>
    <property type="match status" value="1"/>
</dbReference>
<keyword evidence="2" id="KW-0813">Transport</keyword>
<keyword evidence="4 6" id="KW-0067">ATP-binding</keyword>
<dbReference type="InterPro" id="IPR027417">
    <property type="entry name" value="P-loop_NTPase"/>
</dbReference>
<dbReference type="CDD" id="cd03230">
    <property type="entry name" value="ABC_DR_subfamily_A"/>
    <property type="match status" value="1"/>
</dbReference>
<gene>
    <name evidence="6" type="ORF">DKT77_18830</name>
</gene>
<dbReference type="SMART" id="SM00382">
    <property type="entry name" value="AAA"/>
    <property type="match status" value="1"/>
</dbReference>
<proteinExistence type="inferred from homology"/>
<comment type="similarity">
    <text evidence="1">Belongs to the ABC transporter superfamily.</text>
</comment>
<dbReference type="OrthoDB" id="9778547at2"/>
<dbReference type="AlphaFoldDB" id="A0A2V2LCV4"/>
<evidence type="ECO:0000313" key="6">
    <source>
        <dbReference type="EMBL" id="PWR01077.1"/>
    </source>
</evidence>
<feature type="domain" description="ABC transporter" evidence="5">
    <location>
        <begin position="11"/>
        <end position="239"/>
    </location>
</feature>
<dbReference type="Proteomes" id="UP000245680">
    <property type="component" value="Unassembled WGS sequence"/>
</dbReference>
<keyword evidence="3" id="KW-0547">Nucleotide-binding</keyword>
<comment type="caution">
    <text evidence="6">The sequence shown here is derived from an EMBL/GenBank/DDBJ whole genome shotgun (WGS) entry which is preliminary data.</text>
</comment>
<dbReference type="GO" id="GO:0016887">
    <property type="term" value="F:ATP hydrolysis activity"/>
    <property type="evidence" value="ECO:0007669"/>
    <property type="project" value="InterPro"/>
</dbReference>
<evidence type="ECO:0000256" key="1">
    <source>
        <dbReference type="ARBA" id="ARBA00005417"/>
    </source>
</evidence>
<keyword evidence="7" id="KW-1185">Reference proteome</keyword>
<dbReference type="GO" id="GO:0005524">
    <property type="term" value="F:ATP binding"/>
    <property type="evidence" value="ECO:0007669"/>
    <property type="project" value="UniProtKB-KW"/>
</dbReference>
<dbReference type="PANTHER" id="PTHR43335:SF4">
    <property type="entry name" value="ABC TRANSPORTER, ATP-BINDING PROTEIN"/>
    <property type="match status" value="1"/>
</dbReference>
<evidence type="ECO:0000313" key="7">
    <source>
        <dbReference type="Proteomes" id="UP000245680"/>
    </source>
</evidence>
<dbReference type="RefSeq" id="WP_109813206.1">
    <property type="nucleotide sequence ID" value="NZ_QGKU01000061.1"/>
</dbReference>
<dbReference type="InterPro" id="IPR003593">
    <property type="entry name" value="AAA+_ATPase"/>
</dbReference>
<reference evidence="6 7" key="1">
    <citation type="submission" date="2018-05" db="EMBL/GenBank/DDBJ databases">
        <title>Rhodobacteraceae gen. nov., sp. nov. isolated from sea water.</title>
        <authorList>
            <person name="Ren Y."/>
        </authorList>
    </citation>
    <scope>NUCLEOTIDE SEQUENCE [LARGE SCALE GENOMIC DNA]</scope>
    <source>
        <strain evidence="6 7">TG-679</strain>
    </source>
</reference>
<protein>
    <submittedName>
        <fullName evidence="6">ABC transporter ATP-binding protein</fullName>
    </submittedName>
</protein>
<organism evidence="6 7">
    <name type="scientific">Meridianimarinicoccus roseus</name>
    <dbReference type="NCBI Taxonomy" id="2072018"/>
    <lineage>
        <taxon>Bacteria</taxon>
        <taxon>Pseudomonadati</taxon>
        <taxon>Pseudomonadota</taxon>
        <taxon>Alphaproteobacteria</taxon>
        <taxon>Rhodobacterales</taxon>
        <taxon>Paracoccaceae</taxon>
        <taxon>Meridianimarinicoccus</taxon>
    </lineage>
</organism>
<dbReference type="InterPro" id="IPR017871">
    <property type="entry name" value="ABC_transporter-like_CS"/>
</dbReference>
<dbReference type="PANTHER" id="PTHR43335">
    <property type="entry name" value="ABC TRANSPORTER, ATP-BINDING PROTEIN"/>
    <property type="match status" value="1"/>
</dbReference>
<dbReference type="SUPFAM" id="SSF52540">
    <property type="entry name" value="P-loop containing nucleoside triphosphate hydrolases"/>
    <property type="match status" value="1"/>
</dbReference>
<dbReference type="PROSITE" id="PS00211">
    <property type="entry name" value="ABC_TRANSPORTER_1"/>
    <property type="match status" value="1"/>
</dbReference>
<evidence type="ECO:0000256" key="2">
    <source>
        <dbReference type="ARBA" id="ARBA00022448"/>
    </source>
</evidence>
<accession>A0A2V2LCV4</accession>
<sequence length="247" mass="27079">MPGTRPTDPAIATQGLTLSYGGHTALHPLTLEIPRGEVFGFLGHNGAGKTTTIRLLTTLLSPSDGTAQVAGHDVNTEAMQVRAAIGYLPENVRLYDRFTTRENLTFFARLSGVEDPAAQVDRSLRFLRITELADRRVGTFSKGMRQRVGLAQAILHDPQVLFLDEPTSGLDPMGVRALREIIDRLRDRGMTIFMNTHLLSEVARSCTSIGVLAHGRLVFHDRISALDGYDERALEELYVGVAQEDAA</sequence>
<name>A0A2V2LCV4_9RHOB</name>